<feature type="compositionally biased region" description="Low complexity" evidence="1">
    <location>
        <begin position="54"/>
        <end position="77"/>
    </location>
</feature>
<protein>
    <submittedName>
        <fullName evidence="3">Uncharacterized protein</fullName>
    </submittedName>
</protein>
<feature type="region of interest" description="Disordered" evidence="1">
    <location>
        <begin position="29"/>
        <end position="77"/>
    </location>
</feature>
<evidence type="ECO:0000313" key="4">
    <source>
        <dbReference type="Proteomes" id="UP000199400"/>
    </source>
</evidence>
<gene>
    <name evidence="3" type="ORF">SAMN02745121_06735</name>
</gene>
<sequence>MAAMVRPLCKLVIAAQWVTAACVARAPGETTAGDGSEATGPASTTGDSPGGTTGPASTSGEPPDPTTEAASSSGASTRGAGECALIVGPHDEPPEADPDGCFAVTDEAGCAAKGDACMALFGVPAECADSQWCRPDADAATFLACRPFTICKPSGRVVCVATDGGTRAFYTTGCMPVGFGPCEPGFDSPDSGPPPTCE</sequence>
<feature type="signal peptide" evidence="2">
    <location>
        <begin position="1"/>
        <end position="20"/>
    </location>
</feature>
<reference evidence="4" key="1">
    <citation type="submission" date="2016-10" db="EMBL/GenBank/DDBJ databases">
        <authorList>
            <person name="Varghese N."/>
            <person name="Submissions S."/>
        </authorList>
    </citation>
    <scope>NUCLEOTIDE SEQUENCE [LARGE SCALE GENOMIC DNA]</scope>
    <source>
        <strain evidence="4">ATCC 25963</strain>
    </source>
</reference>
<dbReference type="AlphaFoldDB" id="A0A1I2FNS6"/>
<proteinExistence type="predicted"/>
<dbReference type="PROSITE" id="PS51257">
    <property type="entry name" value="PROKAR_LIPOPROTEIN"/>
    <property type="match status" value="1"/>
</dbReference>
<dbReference type="EMBL" id="FOMX01000027">
    <property type="protein sequence ID" value="SFF06428.1"/>
    <property type="molecule type" value="Genomic_DNA"/>
</dbReference>
<name>A0A1I2FNS6_9BACT</name>
<accession>A0A1I2FNS6</accession>
<dbReference type="Proteomes" id="UP000199400">
    <property type="component" value="Unassembled WGS sequence"/>
</dbReference>
<keyword evidence="4" id="KW-1185">Reference proteome</keyword>
<feature type="chain" id="PRO_5011687119" evidence="2">
    <location>
        <begin position="21"/>
        <end position="198"/>
    </location>
</feature>
<evidence type="ECO:0000256" key="1">
    <source>
        <dbReference type="SAM" id="MobiDB-lite"/>
    </source>
</evidence>
<organism evidence="3 4">
    <name type="scientific">Nannocystis exedens</name>
    <dbReference type="NCBI Taxonomy" id="54"/>
    <lineage>
        <taxon>Bacteria</taxon>
        <taxon>Pseudomonadati</taxon>
        <taxon>Myxococcota</taxon>
        <taxon>Polyangia</taxon>
        <taxon>Nannocystales</taxon>
        <taxon>Nannocystaceae</taxon>
        <taxon>Nannocystis</taxon>
    </lineage>
</organism>
<evidence type="ECO:0000256" key="2">
    <source>
        <dbReference type="SAM" id="SignalP"/>
    </source>
</evidence>
<keyword evidence="2" id="KW-0732">Signal</keyword>
<evidence type="ECO:0000313" key="3">
    <source>
        <dbReference type="EMBL" id="SFF06428.1"/>
    </source>
</evidence>